<dbReference type="RefSeq" id="XP_058345586.1">
    <property type="nucleotide sequence ID" value="XM_058483788.1"/>
</dbReference>
<feature type="compositionally biased region" description="Low complexity" evidence="1">
    <location>
        <begin position="107"/>
        <end position="120"/>
    </location>
</feature>
<dbReference type="GO" id="GO:0005634">
    <property type="term" value="C:nucleus"/>
    <property type="evidence" value="ECO:0007669"/>
    <property type="project" value="TreeGrafter"/>
</dbReference>
<dbReference type="Proteomes" id="UP001234581">
    <property type="component" value="Unassembled WGS sequence"/>
</dbReference>
<dbReference type="EMBL" id="JARTCD010000012">
    <property type="protein sequence ID" value="KAJ8660673.1"/>
    <property type="molecule type" value="Genomic_DNA"/>
</dbReference>
<organism evidence="2 3">
    <name type="scientific">Lichtheimia ornata</name>
    <dbReference type="NCBI Taxonomy" id="688661"/>
    <lineage>
        <taxon>Eukaryota</taxon>
        <taxon>Fungi</taxon>
        <taxon>Fungi incertae sedis</taxon>
        <taxon>Mucoromycota</taxon>
        <taxon>Mucoromycotina</taxon>
        <taxon>Mucoromycetes</taxon>
        <taxon>Mucorales</taxon>
        <taxon>Lichtheimiaceae</taxon>
        <taxon>Lichtheimia</taxon>
    </lineage>
</organism>
<accession>A0AAD7V8P9</accession>
<feature type="region of interest" description="Disordered" evidence="1">
    <location>
        <begin position="280"/>
        <end position="308"/>
    </location>
</feature>
<feature type="compositionally biased region" description="Low complexity" evidence="1">
    <location>
        <begin position="9"/>
        <end position="25"/>
    </location>
</feature>
<keyword evidence="3" id="KW-1185">Reference proteome</keyword>
<feature type="compositionally biased region" description="Basic and acidic residues" evidence="1">
    <location>
        <begin position="138"/>
        <end position="149"/>
    </location>
</feature>
<feature type="compositionally biased region" description="Polar residues" evidence="1">
    <location>
        <begin position="81"/>
        <end position="90"/>
    </location>
</feature>
<feature type="region of interest" description="Disordered" evidence="1">
    <location>
        <begin position="1"/>
        <end position="263"/>
    </location>
</feature>
<feature type="compositionally biased region" description="Low complexity" evidence="1">
    <location>
        <begin position="195"/>
        <end position="249"/>
    </location>
</feature>
<evidence type="ECO:0000313" key="3">
    <source>
        <dbReference type="Proteomes" id="UP001234581"/>
    </source>
</evidence>
<feature type="compositionally biased region" description="Polar residues" evidence="1">
    <location>
        <begin position="388"/>
        <end position="399"/>
    </location>
</feature>
<dbReference type="PANTHER" id="PTHR13621">
    <property type="entry name" value="PROLINE-RICH PROTEIN PRCC"/>
    <property type="match status" value="1"/>
</dbReference>
<name>A0AAD7V8P9_9FUNG</name>
<dbReference type="Pfam" id="PF10253">
    <property type="entry name" value="PRCC"/>
    <property type="match status" value="1"/>
</dbReference>
<evidence type="ECO:0000256" key="1">
    <source>
        <dbReference type="SAM" id="MobiDB-lite"/>
    </source>
</evidence>
<sequence length="412" mass="45165">MSLVANYGSSDSESSDVESSTPTPSIAKSTSKSALGSLLPPPKSANKSNTSKPVIYVDLPKGGQSDDEEEQQAKRAKRQKVNTSGASNLASLLPAPKRGGYTFSRNKPTTTTATSKPSIADTLEQSLTARGESSSNAKKAEPIAEKKQVEAPLEPEDEQQQEPESMQGQEQEEEEDVPLDHSGPFFRLGAELKSKPSFTKNTTTSKKTSSSSSSSTSVAQVASASQSRPQQQIQQQQQQQPSQPQQTAVDMYAYTNPDPNAMYSYDPNTYYQYYQYWQQQQEQQQSSDDTAAAAAQGGTSDDPFADMDDATYTRLTGKRKQRDTGVKIKTINQQDMLPTDDFHQRMKQMQAPKFMTNAAQLSASGLQRKKNNIMALAAQAQSMQEQLNEQYASSRNTQMEARRKYGHSAGLS</sequence>
<feature type="region of interest" description="Disordered" evidence="1">
    <location>
        <begin position="388"/>
        <end position="412"/>
    </location>
</feature>
<protein>
    <recommendedName>
        <fullName evidence="4">Mitotic checkpoint regulator, MAD2B-interacting-domain-containing protein</fullName>
    </recommendedName>
</protein>
<proteinExistence type="predicted"/>
<feature type="compositionally biased region" description="Polar residues" evidence="1">
    <location>
        <begin position="123"/>
        <end position="137"/>
    </location>
</feature>
<dbReference type="AlphaFoldDB" id="A0AAD7V8P9"/>
<feature type="compositionally biased region" description="Low complexity" evidence="1">
    <location>
        <begin position="280"/>
        <end position="302"/>
    </location>
</feature>
<evidence type="ECO:0000313" key="2">
    <source>
        <dbReference type="EMBL" id="KAJ8660673.1"/>
    </source>
</evidence>
<comment type="caution">
    <text evidence="2">The sequence shown here is derived from an EMBL/GenBank/DDBJ whole genome shotgun (WGS) entry which is preliminary data.</text>
</comment>
<dbReference type="PANTHER" id="PTHR13621:SF2">
    <property type="entry name" value="PROLINE-RICH PROTEIN PRCC"/>
    <property type="match status" value="1"/>
</dbReference>
<dbReference type="InterPro" id="IPR018800">
    <property type="entry name" value="PRCC"/>
</dbReference>
<evidence type="ECO:0008006" key="4">
    <source>
        <dbReference type="Google" id="ProtNLM"/>
    </source>
</evidence>
<reference evidence="2 3" key="1">
    <citation type="submission" date="2023-03" db="EMBL/GenBank/DDBJ databases">
        <title>Genome sequence of Lichtheimia ornata CBS 291.66.</title>
        <authorList>
            <person name="Mohabir J.T."/>
            <person name="Shea T.P."/>
            <person name="Kurbessoian T."/>
            <person name="Berby B."/>
            <person name="Fontaine J."/>
            <person name="Livny J."/>
            <person name="Gnirke A."/>
            <person name="Stajich J.E."/>
            <person name="Cuomo C.A."/>
        </authorList>
    </citation>
    <scope>NUCLEOTIDE SEQUENCE [LARGE SCALE GENOMIC DNA]</scope>
    <source>
        <strain evidence="2">CBS 291.66</strain>
    </source>
</reference>
<dbReference type="GeneID" id="83211134"/>
<gene>
    <name evidence="2" type="ORF">O0I10_003721</name>
</gene>